<dbReference type="PROSITE" id="PS50211">
    <property type="entry name" value="DENN"/>
    <property type="match status" value="1"/>
</dbReference>
<evidence type="ECO:0000313" key="3">
    <source>
        <dbReference type="Proteomes" id="UP001195483"/>
    </source>
</evidence>
<organism evidence="2 3">
    <name type="scientific">Potamilus streckersoni</name>
    <dbReference type="NCBI Taxonomy" id="2493646"/>
    <lineage>
        <taxon>Eukaryota</taxon>
        <taxon>Metazoa</taxon>
        <taxon>Spiralia</taxon>
        <taxon>Lophotrochozoa</taxon>
        <taxon>Mollusca</taxon>
        <taxon>Bivalvia</taxon>
        <taxon>Autobranchia</taxon>
        <taxon>Heteroconchia</taxon>
        <taxon>Palaeoheterodonta</taxon>
        <taxon>Unionida</taxon>
        <taxon>Unionoidea</taxon>
        <taxon>Unionidae</taxon>
        <taxon>Ambleminae</taxon>
        <taxon>Lampsilini</taxon>
        <taxon>Potamilus</taxon>
    </lineage>
</organism>
<protein>
    <recommendedName>
        <fullName evidence="1">UDENN domain-containing protein</fullName>
    </recommendedName>
</protein>
<dbReference type="EMBL" id="JAEAOA010000800">
    <property type="protein sequence ID" value="KAK3605547.1"/>
    <property type="molecule type" value="Genomic_DNA"/>
</dbReference>
<dbReference type="InterPro" id="IPR005113">
    <property type="entry name" value="uDENN_dom"/>
</dbReference>
<feature type="non-terminal residue" evidence="2">
    <location>
        <position position="1"/>
    </location>
</feature>
<dbReference type="InterPro" id="IPR051696">
    <property type="entry name" value="DENN_Domain_GEFs"/>
</dbReference>
<dbReference type="Pfam" id="PF03456">
    <property type="entry name" value="uDENN"/>
    <property type="match status" value="1"/>
</dbReference>
<keyword evidence="3" id="KW-1185">Reference proteome</keyword>
<dbReference type="GO" id="GO:0005085">
    <property type="term" value="F:guanyl-nucleotide exchange factor activity"/>
    <property type="evidence" value="ECO:0007669"/>
    <property type="project" value="UniProtKB-ARBA"/>
</dbReference>
<dbReference type="Proteomes" id="UP001195483">
    <property type="component" value="Unassembled WGS sequence"/>
</dbReference>
<dbReference type="PANTHER" id="PTHR12296:SF16">
    <property type="entry name" value="C-MYC PROMOTER-BINDING PROTEIN"/>
    <property type="match status" value="1"/>
</dbReference>
<evidence type="ECO:0000259" key="1">
    <source>
        <dbReference type="PROSITE" id="PS50211"/>
    </source>
</evidence>
<dbReference type="Gene3D" id="3.30.450.200">
    <property type="match status" value="1"/>
</dbReference>
<dbReference type="PANTHER" id="PTHR12296">
    <property type="entry name" value="DENN DOMAIN-CONTAINING PROTEIN 4"/>
    <property type="match status" value="1"/>
</dbReference>
<dbReference type="GO" id="GO:0031410">
    <property type="term" value="C:cytoplasmic vesicle"/>
    <property type="evidence" value="ECO:0007669"/>
    <property type="project" value="TreeGrafter"/>
</dbReference>
<reference evidence="2" key="3">
    <citation type="submission" date="2023-05" db="EMBL/GenBank/DDBJ databases">
        <authorList>
            <person name="Smith C.H."/>
        </authorList>
    </citation>
    <scope>NUCLEOTIDE SEQUENCE</scope>
    <source>
        <strain evidence="2">CHS0354</strain>
        <tissue evidence="2">Mantle</tissue>
    </source>
</reference>
<proteinExistence type="predicted"/>
<dbReference type="GO" id="GO:0032483">
    <property type="term" value="P:regulation of Rab protein signal transduction"/>
    <property type="evidence" value="ECO:0007669"/>
    <property type="project" value="TreeGrafter"/>
</dbReference>
<reference evidence="2" key="2">
    <citation type="journal article" date="2021" name="Genome Biol. Evol.">
        <title>Developing a high-quality reference genome for a parasitic bivalve with doubly uniparental inheritance (Bivalvia: Unionida).</title>
        <authorList>
            <person name="Smith C.H."/>
        </authorList>
    </citation>
    <scope>NUCLEOTIDE SEQUENCE</scope>
    <source>
        <strain evidence="2">CHS0354</strain>
        <tissue evidence="2">Mantle</tissue>
    </source>
</reference>
<accession>A0AAE0T811</accession>
<comment type="caution">
    <text evidence="2">The sequence shown here is derived from an EMBL/GenBank/DDBJ whole genome shotgun (WGS) entry which is preliminary data.</text>
</comment>
<evidence type="ECO:0000313" key="2">
    <source>
        <dbReference type="EMBL" id="KAK3605547.1"/>
    </source>
</evidence>
<feature type="non-terminal residue" evidence="2">
    <location>
        <position position="86"/>
    </location>
</feature>
<feature type="domain" description="UDENN" evidence="1">
    <location>
        <begin position="1"/>
        <end position="86"/>
    </location>
</feature>
<dbReference type="InterPro" id="IPR037516">
    <property type="entry name" value="Tripartite_DENN"/>
</dbReference>
<gene>
    <name evidence="2" type="ORF">CHS0354_013181</name>
</gene>
<dbReference type="AlphaFoldDB" id="A0AAE0T811"/>
<reference evidence="2" key="1">
    <citation type="journal article" date="2021" name="Genome Biol. Evol.">
        <title>A High-Quality Reference Genome for a Parasitic Bivalve with Doubly Uniparental Inheritance (Bivalvia: Unionida).</title>
        <authorList>
            <person name="Smith C.H."/>
        </authorList>
    </citation>
    <scope>NUCLEOTIDE SEQUENCE</scope>
    <source>
        <strain evidence="2">CHS0354</strain>
    </source>
</reference>
<name>A0AAE0T811_9BIVA</name>
<sequence length="86" mass="9922">FCQPTGWALSTQRQQPTFFTAVLTDVDLVRHYSACLTFSETVTMTTSQPDDEDIEDHEHTLAHHSQMFAPKSLVIMSRLNYIETFR</sequence>